<dbReference type="InterPro" id="IPR008271">
    <property type="entry name" value="Ser/Thr_kinase_AS"/>
</dbReference>
<feature type="compositionally biased region" description="Low complexity" evidence="11">
    <location>
        <begin position="393"/>
        <end position="405"/>
    </location>
</feature>
<accession>A0A9W8D172</accession>
<dbReference type="CDD" id="cd14079">
    <property type="entry name" value="STKc_AMPK_alpha"/>
    <property type="match status" value="1"/>
</dbReference>
<evidence type="ECO:0000256" key="6">
    <source>
        <dbReference type="ARBA" id="ARBA00022777"/>
    </source>
</evidence>
<evidence type="ECO:0000256" key="3">
    <source>
        <dbReference type="ARBA" id="ARBA00022527"/>
    </source>
</evidence>
<feature type="region of interest" description="Disordered" evidence="11">
    <location>
        <begin position="349"/>
        <end position="405"/>
    </location>
</feature>
<dbReference type="Gene3D" id="3.30.310.80">
    <property type="entry name" value="Kinase associated domain 1, KA1"/>
    <property type="match status" value="1"/>
</dbReference>
<dbReference type="InterPro" id="IPR032270">
    <property type="entry name" value="AMPK_C"/>
</dbReference>
<dbReference type="InterPro" id="IPR011009">
    <property type="entry name" value="Kinase-like_dom_sf"/>
</dbReference>
<comment type="catalytic activity">
    <reaction evidence="8">
        <text>L-threonyl-[protein] + ATP = O-phospho-L-threonyl-[protein] + ADP + H(+)</text>
        <dbReference type="Rhea" id="RHEA:46608"/>
        <dbReference type="Rhea" id="RHEA-COMP:11060"/>
        <dbReference type="Rhea" id="RHEA-COMP:11605"/>
        <dbReference type="ChEBI" id="CHEBI:15378"/>
        <dbReference type="ChEBI" id="CHEBI:30013"/>
        <dbReference type="ChEBI" id="CHEBI:30616"/>
        <dbReference type="ChEBI" id="CHEBI:61977"/>
        <dbReference type="ChEBI" id="CHEBI:456216"/>
        <dbReference type="EC" id="2.7.11.1"/>
    </reaction>
</comment>
<dbReference type="PANTHER" id="PTHR24346:SF110">
    <property type="entry name" value="NON-SPECIFIC SERINE_THREONINE PROTEIN KINASE"/>
    <property type="match status" value="1"/>
</dbReference>
<dbReference type="GO" id="GO:0005737">
    <property type="term" value="C:cytoplasm"/>
    <property type="evidence" value="ECO:0007669"/>
    <property type="project" value="TreeGrafter"/>
</dbReference>
<dbReference type="Proteomes" id="UP001143981">
    <property type="component" value="Unassembled WGS sequence"/>
</dbReference>
<evidence type="ECO:0000256" key="11">
    <source>
        <dbReference type="SAM" id="MobiDB-lite"/>
    </source>
</evidence>
<dbReference type="SUPFAM" id="SSF56112">
    <property type="entry name" value="Protein kinase-like (PK-like)"/>
    <property type="match status" value="1"/>
</dbReference>
<feature type="compositionally biased region" description="Low complexity" evidence="11">
    <location>
        <begin position="428"/>
        <end position="437"/>
    </location>
</feature>
<keyword evidence="3" id="KW-0723">Serine/threonine-protein kinase</keyword>
<dbReference type="InterPro" id="IPR028375">
    <property type="entry name" value="KA1/Ssp2_C"/>
</dbReference>
<feature type="compositionally biased region" description="Low complexity" evidence="11">
    <location>
        <begin position="838"/>
        <end position="851"/>
    </location>
</feature>
<dbReference type="Pfam" id="PF16579">
    <property type="entry name" value="AdenylateSensor"/>
    <property type="match status" value="1"/>
</dbReference>
<evidence type="ECO:0000256" key="7">
    <source>
        <dbReference type="ARBA" id="ARBA00022840"/>
    </source>
</evidence>
<dbReference type="GO" id="GO:0005524">
    <property type="term" value="F:ATP binding"/>
    <property type="evidence" value="ECO:0007669"/>
    <property type="project" value="UniProtKB-UniRule"/>
</dbReference>
<dbReference type="FunFam" id="3.30.200.20:FF:000236">
    <property type="entry name" value="Non-specific serine/threonine protein kinase"/>
    <property type="match status" value="1"/>
</dbReference>
<feature type="compositionally biased region" description="Polar residues" evidence="11">
    <location>
        <begin position="456"/>
        <end position="465"/>
    </location>
</feature>
<keyword evidence="6 13" id="KW-0418">Kinase</keyword>
<dbReference type="InterPro" id="IPR000719">
    <property type="entry name" value="Prot_kinase_dom"/>
</dbReference>
<dbReference type="SMART" id="SM00220">
    <property type="entry name" value="S_TKc"/>
    <property type="match status" value="1"/>
</dbReference>
<evidence type="ECO:0000256" key="10">
    <source>
        <dbReference type="PROSITE-ProRule" id="PRU10141"/>
    </source>
</evidence>
<evidence type="ECO:0000313" key="13">
    <source>
        <dbReference type="EMBL" id="KAJ1735924.1"/>
    </source>
</evidence>
<reference evidence="13" key="1">
    <citation type="submission" date="2022-07" db="EMBL/GenBank/DDBJ databases">
        <title>Phylogenomic reconstructions and comparative analyses of Kickxellomycotina fungi.</title>
        <authorList>
            <person name="Reynolds N.K."/>
            <person name="Stajich J.E."/>
            <person name="Barry K."/>
            <person name="Grigoriev I.V."/>
            <person name="Crous P."/>
            <person name="Smith M.E."/>
        </authorList>
    </citation>
    <scope>NUCLEOTIDE SEQUENCE</scope>
    <source>
        <strain evidence="13">BCRC 34381</strain>
    </source>
</reference>
<organism evidence="13 14">
    <name type="scientific">Coemansia biformis</name>
    <dbReference type="NCBI Taxonomy" id="1286918"/>
    <lineage>
        <taxon>Eukaryota</taxon>
        <taxon>Fungi</taxon>
        <taxon>Fungi incertae sedis</taxon>
        <taxon>Zoopagomycota</taxon>
        <taxon>Kickxellomycotina</taxon>
        <taxon>Kickxellomycetes</taxon>
        <taxon>Kickxellales</taxon>
        <taxon>Kickxellaceae</taxon>
        <taxon>Coemansia</taxon>
    </lineage>
</organism>
<dbReference type="PROSITE" id="PS00108">
    <property type="entry name" value="PROTEIN_KINASE_ST"/>
    <property type="match status" value="1"/>
</dbReference>
<dbReference type="EC" id="2.7.11.1" evidence="2"/>
<dbReference type="CDD" id="cd12122">
    <property type="entry name" value="AMPKA_C"/>
    <property type="match status" value="1"/>
</dbReference>
<dbReference type="GO" id="GO:0004674">
    <property type="term" value="F:protein serine/threonine kinase activity"/>
    <property type="evidence" value="ECO:0007669"/>
    <property type="project" value="UniProtKB-KW"/>
</dbReference>
<evidence type="ECO:0000256" key="1">
    <source>
        <dbReference type="ARBA" id="ARBA00006234"/>
    </source>
</evidence>
<evidence type="ECO:0000256" key="9">
    <source>
        <dbReference type="ARBA" id="ARBA00048679"/>
    </source>
</evidence>
<name>A0A9W8D172_9FUNG</name>
<feature type="compositionally biased region" description="Polar residues" evidence="11">
    <location>
        <begin position="438"/>
        <end position="447"/>
    </location>
</feature>
<proteinExistence type="inferred from homology"/>
<keyword evidence="4 13" id="KW-0808">Transferase</keyword>
<dbReference type="AlphaFoldDB" id="A0A9W8D172"/>
<dbReference type="PANTHER" id="PTHR24346">
    <property type="entry name" value="MAP/MICROTUBULE AFFINITY-REGULATING KINASE"/>
    <property type="match status" value="1"/>
</dbReference>
<feature type="compositionally biased region" description="Polar residues" evidence="11">
    <location>
        <begin position="479"/>
        <end position="489"/>
    </location>
</feature>
<dbReference type="Gene3D" id="1.10.510.10">
    <property type="entry name" value="Transferase(Phosphotransferase) domain 1"/>
    <property type="match status" value="1"/>
</dbReference>
<dbReference type="PROSITE" id="PS00107">
    <property type="entry name" value="PROTEIN_KINASE_ATP"/>
    <property type="match status" value="1"/>
</dbReference>
<evidence type="ECO:0000256" key="5">
    <source>
        <dbReference type="ARBA" id="ARBA00022741"/>
    </source>
</evidence>
<keyword evidence="7 10" id="KW-0067">ATP-binding</keyword>
<feature type="compositionally biased region" description="Low complexity" evidence="11">
    <location>
        <begin position="509"/>
        <end position="522"/>
    </location>
</feature>
<keyword evidence="5 10" id="KW-0547">Nucleotide-binding</keyword>
<feature type="compositionally biased region" description="Polar residues" evidence="11">
    <location>
        <begin position="526"/>
        <end position="543"/>
    </location>
</feature>
<dbReference type="EMBL" id="JANBOI010000008">
    <property type="protein sequence ID" value="KAJ1735924.1"/>
    <property type="molecule type" value="Genomic_DNA"/>
</dbReference>
<keyword evidence="14" id="KW-1185">Reference proteome</keyword>
<comment type="similarity">
    <text evidence="1">Belongs to the protein kinase superfamily. CAMK Ser/Thr protein kinase family. SNF1 subfamily.</text>
</comment>
<dbReference type="PROSITE" id="PS50011">
    <property type="entry name" value="PROTEIN_KINASE_DOM"/>
    <property type="match status" value="1"/>
</dbReference>
<feature type="binding site" evidence="10">
    <location>
        <position position="39"/>
    </location>
    <ligand>
        <name>ATP</name>
        <dbReference type="ChEBI" id="CHEBI:30616"/>
    </ligand>
</feature>
<dbReference type="FunFam" id="1.10.510.10:FF:000544">
    <property type="entry name" value="Non-specific serine/threonine protein kinase"/>
    <property type="match status" value="1"/>
</dbReference>
<feature type="region of interest" description="Disordered" evidence="11">
    <location>
        <begin position="885"/>
        <end position="907"/>
    </location>
</feature>
<dbReference type="OrthoDB" id="193931at2759"/>
<evidence type="ECO:0000256" key="4">
    <source>
        <dbReference type="ARBA" id="ARBA00022679"/>
    </source>
</evidence>
<feature type="region of interest" description="Disordered" evidence="11">
    <location>
        <begin position="423"/>
        <end position="465"/>
    </location>
</feature>
<comment type="caution">
    <text evidence="13">The sequence shown here is derived from an EMBL/GenBank/DDBJ whole genome shotgun (WGS) entry which is preliminary data.</text>
</comment>
<evidence type="ECO:0000256" key="8">
    <source>
        <dbReference type="ARBA" id="ARBA00047899"/>
    </source>
</evidence>
<gene>
    <name evidence="13" type="primary">SNF1</name>
    <name evidence="13" type="ORF">LPJ61_000297</name>
</gene>
<dbReference type="Pfam" id="PF00069">
    <property type="entry name" value="Pkinase"/>
    <property type="match status" value="1"/>
</dbReference>
<dbReference type="GO" id="GO:0035556">
    <property type="term" value="P:intracellular signal transduction"/>
    <property type="evidence" value="ECO:0007669"/>
    <property type="project" value="TreeGrafter"/>
</dbReference>
<comment type="catalytic activity">
    <reaction evidence="9">
        <text>L-seryl-[protein] + ATP = O-phospho-L-seryl-[protein] + ADP + H(+)</text>
        <dbReference type="Rhea" id="RHEA:17989"/>
        <dbReference type="Rhea" id="RHEA-COMP:9863"/>
        <dbReference type="Rhea" id="RHEA-COMP:11604"/>
        <dbReference type="ChEBI" id="CHEBI:15378"/>
        <dbReference type="ChEBI" id="CHEBI:29999"/>
        <dbReference type="ChEBI" id="CHEBI:30616"/>
        <dbReference type="ChEBI" id="CHEBI:83421"/>
        <dbReference type="ChEBI" id="CHEBI:456216"/>
        <dbReference type="EC" id="2.7.11.1"/>
    </reaction>
</comment>
<feature type="compositionally biased region" description="Basic residues" evidence="11">
    <location>
        <begin position="590"/>
        <end position="599"/>
    </location>
</feature>
<protein>
    <recommendedName>
        <fullName evidence="2">non-specific serine/threonine protein kinase</fullName>
        <ecNumber evidence="2">2.7.11.1</ecNumber>
    </recommendedName>
</protein>
<evidence type="ECO:0000256" key="2">
    <source>
        <dbReference type="ARBA" id="ARBA00012513"/>
    </source>
</evidence>
<sequence>MSGKQTIGNYTVMRTLGVGSFGKVKLAVHSQTSHKVALKIIGRSKLAHSDMVGRVNREIQYLKMLRHPHIIKLYEVITTPTDIIMVIEYAGGELFNYIVERGRMSEKDARRFFQQLVSAVEYCHRRNIVHRDLKPENVLLDPYDNVKVADFGLSNIMKDGEFLQTSCGSPNYAAPEVINGKLYAGPEVDAWSCGVILYVMLCGRLPFDDDHIPALFKKITSGVFTMPGYLSQGARSVLSGLLQVDPLTRMTLAQVRQHPWFTTDLPEYLKPLPESTDIEGLAVLDDSIVGELERQLEMDRRSLVAQLRQRGTNPAKVAYQLYLDNRHMLEQSRNSNKQGIRNFALASSPPAAFQIGNPPEARDRAGSTGNAIPSPLLGGSVARVRNDDDDDSAPSGIGILGSSLPSSAGHVLESQMYKMRLRGPNAQTGSGAASTATPRVQSPLVPSQQQQQQQQKTSWRPDSAITSGAAAVAQQALGSVGNSPASTPPNYFRAALPPLAGTPGMGNQSNSSSISSLAHASLKAPPTSNNPYSHRTDSANMSGITGGDSAADADARPVSDGNDVEMQPESGGGDGSSGIAGSPATARRPTVMRKRAKTTRTRWHFGIRSRSPPADVMAEVYRALQQLGMTWKHFNPYHLRAKYTRPGMGGDGQEAVEVKIDLQLFKLDSRDNYLVDFKAVIPSARGIGGGEQGSDAGFTYRAGQSTLISPMPPFIQAARRRMSAAPRPATFVDHLAGGSFAHMMAMDGGGKRGLAADMEPRSLDDQFLESNYPIQLPAEVPVSSTLPFAVGADRSDMLPRPETLPARSVQRFVGGAAAVAVAGSAMEVDQADDQESPGVSGSTDSMSVSSGGHQGGGIPIPEPAGHTRAVDIPSRKLAAGSIGVGSVGSPGHTMGGTPRSQGRAPGSYMPGSVVGRVSLARADVSLTADGVGAGNGPSHQAQERVVNIFPFLDVCCRLITELAVPHR</sequence>
<feature type="region of interest" description="Disordered" evidence="11">
    <location>
        <begin position="479"/>
        <end position="599"/>
    </location>
</feature>
<evidence type="ECO:0000313" key="14">
    <source>
        <dbReference type="Proteomes" id="UP001143981"/>
    </source>
</evidence>
<evidence type="ECO:0000259" key="12">
    <source>
        <dbReference type="PROSITE" id="PS50011"/>
    </source>
</evidence>
<dbReference type="SUPFAM" id="SSF103243">
    <property type="entry name" value="KA1-like"/>
    <property type="match status" value="1"/>
</dbReference>
<feature type="domain" description="Protein kinase" evidence="12">
    <location>
        <begin position="10"/>
        <end position="261"/>
    </location>
</feature>
<feature type="region of interest" description="Disordered" evidence="11">
    <location>
        <begin position="828"/>
        <end position="865"/>
    </location>
</feature>
<dbReference type="InterPro" id="IPR017441">
    <property type="entry name" value="Protein_kinase_ATP_BS"/>
</dbReference>